<dbReference type="PANTHER" id="PTHR12203:SF35">
    <property type="entry name" value="PROTEIN O-GLUCOSYLTRANSFERASE 1"/>
    <property type="match status" value="1"/>
</dbReference>
<feature type="chain" id="PRO_5029764302" evidence="3">
    <location>
        <begin position="17"/>
        <end position="384"/>
    </location>
</feature>
<evidence type="ECO:0000256" key="3">
    <source>
        <dbReference type="SAM" id="SignalP"/>
    </source>
</evidence>
<name>A0A7J6QFB0_PEROL</name>
<dbReference type="InterPro" id="IPR006598">
    <property type="entry name" value="CAP10"/>
</dbReference>
<dbReference type="AlphaFoldDB" id="A0A7J6QFB0"/>
<feature type="domain" description="Glycosyl transferase CAP10" evidence="4">
    <location>
        <begin position="233"/>
        <end position="369"/>
    </location>
</feature>
<keyword evidence="2 5" id="KW-0808">Transferase</keyword>
<keyword evidence="6" id="KW-1185">Reference proteome</keyword>
<accession>A0A7J6QFB0</accession>
<gene>
    <name evidence="5" type="primary">POGLUT1</name>
    <name evidence="5" type="ORF">FOZ63_029504</name>
</gene>
<proteinExistence type="inferred from homology"/>
<evidence type="ECO:0000256" key="2">
    <source>
        <dbReference type="ARBA" id="ARBA00022679"/>
    </source>
</evidence>
<protein>
    <submittedName>
        <fullName evidence="5">Protein O-glucosyltransferase 1</fullName>
    </submittedName>
</protein>
<comment type="caution">
    <text evidence="5">The sequence shown here is derived from an EMBL/GenBank/DDBJ whole genome shotgun (WGS) entry which is preliminary data.</text>
</comment>
<reference evidence="5 6" key="1">
    <citation type="submission" date="2020-04" db="EMBL/GenBank/DDBJ databases">
        <title>Perkinsus olseni comparative genomics.</title>
        <authorList>
            <person name="Bogema D.R."/>
        </authorList>
    </citation>
    <scope>NUCLEOTIDE SEQUENCE [LARGE SCALE GENOMIC DNA]</scope>
    <source>
        <strain evidence="5 6">ATCC PRA-207</strain>
    </source>
</reference>
<dbReference type="Pfam" id="PF05686">
    <property type="entry name" value="Glyco_transf_90"/>
    <property type="match status" value="1"/>
</dbReference>
<evidence type="ECO:0000313" key="6">
    <source>
        <dbReference type="Proteomes" id="UP000553632"/>
    </source>
</evidence>
<dbReference type="Proteomes" id="UP000553632">
    <property type="component" value="Unassembled WGS sequence"/>
</dbReference>
<sequence length="384" mass="43210">MHTLFISLLILPSRAAINPECFPPSSGFTEAECCHPDPFGNPSCWDGLGHTYYQCCLPLHPPPADCLARAEGLGPALQQAPWWVRMEACCRSPSAQECWGKDTTPLRDHTTGEVVQPGYTVEYVKCCLGEVSLLGAAEKFARGVRKDLEPWLGYRQAIGPSPEEDPHRCLYRVRNNTIRHCNFTSKNFWETMQAANTAIHALAALTALPDLDVYVTAYELEPPNPPRGPYPHLLFVSRLSERLIDARFTGVAETAALVEAEVRQLGLLADRHVPMVEQLKYRYHIDLDGSANSERFLWLCQTETTVFRVHPRPMYHYADSPAIDLQPWVDYVPVRPDLSDLVPHLLRLDEGRARAMAQSMARKAKKWMTSLAAHRALLAAMREI</sequence>
<comment type="similarity">
    <text evidence="1">Belongs to the glycosyltransferase 90 family.</text>
</comment>
<evidence type="ECO:0000259" key="4">
    <source>
        <dbReference type="Pfam" id="PF05686"/>
    </source>
</evidence>
<keyword evidence="3" id="KW-0732">Signal</keyword>
<feature type="signal peptide" evidence="3">
    <location>
        <begin position="1"/>
        <end position="16"/>
    </location>
</feature>
<dbReference type="GO" id="GO:0016740">
    <property type="term" value="F:transferase activity"/>
    <property type="evidence" value="ECO:0007669"/>
    <property type="project" value="UniProtKB-KW"/>
</dbReference>
<feature type="non-terminal residue" evidence="5">
    <location>
        <position position="384"/>
    </location>
</feature>
<dbReference type="InterPro" id="IPR051091">
    <property type="entry name" value="O-Glucosyltr/Glycosyltrsf_90"/>
</dbReference>
<evidence type="ECO:0000256" key="1">
    <source>
        <dbReference type="ARBA" id="ARBA00010118"/>
    </source>
</evidence>
<dbReference type="EMBL" id="JABANO010033389">
    <property type="protein sequence ID" value="KAF4706922.1"/>
    <property type="molecule type" value="Genomic_DNA"/>
</dbReference>
<organism evidence="5 6">
    <name type="scientific">Perkinsus olseni</name>
    <name type="common">Perkinsus atlanticus</name>
    <dbReference type="NCBI Taxonomy" id="32597"/>
    <lineage>
        <taxon>Eukaryota</taxon>
        <taxon>Sar</taxon>
        <taxon>Alveolata</taxon>
        <taxon>Perkinsozoa</taxon>
        <taxon>Perkinsea</taxon>
        <taxon>Perkinsida</taxon>
        <taxon>Perkinsidae</taxon>
        <taxon>Perkinsus</taxon>
    </lineage>
</organism>
<dbReference type="PANTHER" id="PTHR12203">
    <property type="entry name" value="KDEL LYS-ASP-GLU-LEU CONTAINING - RELATED"/>
    <property type="match status" value="1"/>
</dbReference>
<evidence type="ECO:0000313" key="5">
    <source>
        <dbReference type="EMBL" id="KAF4706922.1"/>
    </source>
</evidence>